<dbReference type="RefSeq" id="WP_164486487.1">
    <property type="nucleotide sequence ID" value="NZ_CP027753.1"/>
</dbReference>
<dbReference type="AlphaFoldDB" id="A0A3G7TQU6"/>
<reference evidence="1 2" key="1">
    <citation type="submission" date="2018-03" db="EMBL/GenBank/DDBJ databases">
        <title>Diversity of phytobeneficial traits revealed by whole-genome analysis of worldwide-isolated phenazine-producing Pseudomonas spp.</title>
        <authorList>
            <person name="Biessy A."/>
            <person name="Novinscak A."/>
            <person name="Blom J."/>
            <person name="Leger G."/>
            <person name="Thomashow L.S."/>
            <person name="Cazorla F.M."/>
            <person name="Josic D."/>
            <person name="Filion M."/>
        </authorList>
    </citation>
    <scope>NUCLEOTIDE SEQUENCE [LARGE SCALE GENOMIC DNA]</scope>
    <source>
        <strain evidence="1 2">B25</strain>
    </source>
</reference>
<organism evidence="1 2">
    <name type="scientific">Pseudomonas chlororaphis</name>
    <dbReference type="NCBI Taxonomy" id="587753"/>
    <lineage>
        <taxon>Bacteria</taxon>
        <taxon>Pseudomonadati</taxon>
        <taxon>Pseudomonadota</taxon>
        <taxon>Gammaproteobacteria</taxon>
        <taxon>Pseudomonadales</taxon>
        <taxon>Pseudomonadaceae</taxon>
        <taxon>Pseudomonas</taxon>
    </lineage>
</organism>
<gene>
    <name evidence="1" type="ORF">C4K04_3120</name>
</gene>
<evidence type="ECO:0000313" key="1">
    <source>
        <dbReference type="EMBL" id="AZE48792.1"/>
    </source>
</evidence>
<dbReference type="EMBL" id="CP027753">
    <property type="protein sequence ID" value="AZE48792.1"/>
    <property type="molecule type" value="Genomic_DNA"/>
</dbReference>
<evidence type="ECO:0000313" key="2">
    <source>
        <dbReference type="Proteomes" id="UP000268048"/>
    </source>
</evidence>
<name>A0A3G7TQU6_9PSED</name>
<sequence length="47" mass="5156">MLGLMPELIEQIGPSIHTSRQNNGNGIDPLVLNWPLLHLKAGLPEEV</sequence>
<accession>A0A3G7TQU6</accession>
<protein>
    <submittedName>
        <fullName evidence="1">Uncharacterized protein</fullName>
    </submittedName>
</protein>
<dbReference type="Proteomes" id="UP000268048">
    <property type="component" value="Chromosome"/>
</dbReference>
<proteinExistence type="predicted"/>